<evidence type="ECO:0000256" key="1">
    <source>
        <dbReference type="SAM" id="MobiDB-lite"/>
    </source>
</evidence>
<reference evidence="2" key="1">
    <citation type="submission" date="2020-06" db="EMBL/GenBank/DDBJ databases">
        <authorList>
            <person name="Li T."/>
            <person name="Hu X."/>
            <person name="Zhang T."/>
            <person name="Song X."/>
            <person name="Zhang H."/>
            <person name="Dai N."/>
            <person name="Sheng W."/>
            <person name="Hou X."/>
            <person name="Wei L."/>
        </authorList>
    </citation>
    <scope>NUCLEOTIDE SEQUENCE</scope>
    <source>
        <strain evidence="2">G02</strain>
        <tissue evidence="2">Leaf</tissue>
    </source>
</reference>
<organism evidence="2">
    <name type="scientific">Sesamum radiatum</name>
    <name type="common">Black benniseed</name>
    <dbReference type="NCBI Taxonomy" id="300843"/>
    <lineage>
        <taxon>Eukaryota</taxon>
        <taxon>Viridiplantae</taxon>
        <taxon>Streptophyta</taxon>
        <taxon>Embryophyta</taxon>
        <taxon>Tracheophyta</taxon>
        <taxon>Spermatophyta</taxon>
        <taxon>Magnoliopsida</taxon>
        <taxon>eudicotyledons</taxon>
        <taxon>Gunneridae</taxon>
        <taxon>Pentapetalae</taxon>
        <taxon>asterids</taxon>
        <taxon>lamiids</taxon>
        <taxon>Lamiales</taxon>
        <taxon>Pedaliaceae</taxon>
        <taxon>Sesamum</taxon>
    </lineage>
</organism>
<proteinExistence type="predicted"/>
<accession>A0AAW2S103</accession>
<feature type="compositionally biased region" description="Polar residues" evidence="1">
    <location>
        <begin position="23"/>
        <end position="35"/>
    </location>
</feature>
<feature type="region of interest" description="Disordered" evidence="1">
    <location>
        <begin position="1"/>
        <end position="49"/>
    </location>
</feature>
<dbReference type="AlphaFoldDB" id="A0AAW2S103"/>
<gene>
    <name evidence="2" type="ORF">Sradi_3004500</name>
</gene>
<reference evidence="2" key="2">
    <citation type="journal article" date="2024" name="Plant">
        <title>Genomic evolution and insights into agronomic trait innovations of Sesamum species.</title>
        <authorList>
            <person name="Miao H."/>
            <person name="Wang L."/>
            <person name="Qu L."/>
            <person name="Liu H."/>
            <person name="Sun Y."/>
            <person name="Le M."/>
            <person name="Wang Q."/>
            <person name="Wei S."/>
            <person name="Zheng Y."/>
            <person name="Lin W."/>
            <person name="Duan Y."/>
            <person name="Cao H."/>
            <person name="Xiong S."/>
            <person name="Wang X."/>
            <person name="Wei L."/>
            <person name="Li C."/>
            <person name="Ma Q."/>
            <person name="Ju M."/>
            <person name="Zhao R."/>
            <person name="Li G."/>
            <person name="Mu C."/>
            <person name="Tian Q."/>
            <person name="Mei H."/>
            <person name="Zhang T."/>
            <person name="Gao T."/>
            <person name="Zhang H."/>
        </authorList>
    </citation>
    <scope>NUCLEOTIDE SEQUENCE</scope>
    <source>
        <strain evidence="2">G02</strain>
    </source>
</reference>
<evidence type="ECO:0000313" key="2">
    <source>
        <dbReference type="EMBL" id="KAL0386102.1"/>
    </source>
</evidence>
<comment type="caution">
    <text evidence="2">The sequence shown here is derived from an EMBL/GenBank/DDBJ whole genome shotgun (WGS) entry which is preliminary data.</text>
</comment>
<name>A0AAW2S103_SESRA</name>
<feature type="compositionally biased region" description="Basic and acidic residues" evidence="1">
    <location>
        <begin position="40"/>
        <end position="49"/>
    </location>
</feature>
<protein>
    <submittedName>
        <fullName evidence="2">Uncharacterized protein</fullName>
    </submittedName>
</protein>
<feature type="compositionally biased region" description="Basic residues" evidence="1">
    <location>
        <begin position="7"/>
        <end position="18"/>
    </location>
</feature>
<dbReference type="EMBL" id="JACGWJ010000012">
    <property type="protein sequence ID" value="KAL0386102.1"/>
    <property type="molecule type" value="Genomic_DNA"/>
</dbReference>
<sequence length="49" mass="5268">MIQASKAKGKVAGRKKRKKDETSSITARTSSTPVTQLGGVKERGRGFFS</sequence>